<sequence length="82" mass="8440">MNIFAGTIPSASSSSVNSFVQRDQAACRGTATIVVAISGVACPQPSRAIAGSRQCRAETPDQIETGSKKRSKVVEAGDGDRS</sequence>
<feature type="region of interest" description="Disordered" evidence="1">
    <location>
        <begin position="48"/>
        <end position="82"/>
    </location>
</feature>
<dbReference type="AlphaFoldDB" id="A0AAJ2GVD5"/>
<organism evidence="2 3">
    <name type="scientific">Rhizobium hidalgonense</name>
    <dbReference type="NCBI Taxonomy" id="1538159"/>
    <lineage>
        <taxon>Bacteria</taxon>
        <taxon>Pseudomonadati</taxon>
        <taxon>Pseudomonadota</taxon>
        <taxon>Alphaproteobacteria</taxon>
        <taxon>Hyphomicrobiales</taxon>
        <taxon>Rhizobiaceae</taxon>
        <taxon>Rhizobium/Agrobacterium group</taxon>
        <taxon>Rhizobium</taxon>
    </lineage>
</organism>
<name>A0AAJ2GVD5_9HYPH</name>
<dbReference type="EMBL" id="JAVLSF010000005">
    <property type="protein sequence ID" value="MDR9773203.1"/>
    <property type="molecule type" value="Genomic_DNA"/>
</dbReference>
<evidence type="ECO:0000256" key="1">
    <source>
        <dbReference type="SAM" id="MobiDB-lite"/>
    </source>
</evidence>
<proteinExistence type="predicted"/>
<evidence type="ECO:0000313" key="3">
    <source>
        <dbReference type="Proteomes" id="UP001268610"/>
    </source>
</evidence>
<gene>
    <name evidence="2" type="ORF">RJJ65_11100</name>
</gene>
<protein>
    <submittedName>
        <fullName evidence="2">Uncharacterized protein</fullName>
    </submittedName>
</protein>
<dbReference type="Proteomes" id="UP001268610">
    <property type="component" value="Unassembled WGS sequence"/>
</dbReference>
<comment type="caution">
    <text evidence="2">The sequence shown here is derived from an EMBL/GenBank/DDBJ whole genome shotgun (WGS) entry which is preliminary data.</text>
</comment>
<reference evidence="2" key="1">
    <citation type="submission" date="2023-04" db="EMBL/GenBank/DDBJ databases">
        <title>Genomic characterization of faba bean (Vicia faba) microsymbionts in Mexican soils.</title>
        <authorList>
            <person name="Rivera Orduna F.N."/>
            <person name="Guevara-Luna J."/>
            <person name="Yan J."/>
            <person name="Arroyo-Herrera I."/>
            <person name="Li Y."/>
            <person name="Vasquez-Murrieta M.S."/>
            <person name="Wang E.T."/>
        </authorList>
    </citation>
    <scope>NUCLEOTIDE SEQUENCE</scope>
    <source>
        <strain evidence="2">CH26</strain>
    </source>
</reference>
<accession>A0AAJ2GVD5</accession>
<feature type="compositionally biased region" description="Basic and acidic residues" evidence="1">
    <location>
        <begin position="72"/>
        <end position="82"/>
    </location>
</feature>
<evidence type="ECO:0000313" key="2">
    <source>
        <dbReference type="EMBL" id="MDR9773203.1"/>
    </source>
</evidence>